<evidence type="ECO:0000313" key="2">
    <source>
        <dbReference type="Proteomes" id="UP000299084"/>
    </source>
</evidence>
<sequence length="117" mass="13008">MCCVCDGNRDSSVCTIPAWKWEACGSWRVLECPRHYPRALVKKSGCERGAEPWVQAVQPVRGYCSRPHILFSEGVSHLAFRCELGLLRQEISPLPSALGGAFSVFRHPPSPLIWLAS</sequence>
<organism evidence="1 2">
    <name type="scientific">Camelus dromedarius</name>
    <name type="common">Dromedary</name>
    <name type="synonym">Arabian camel</name>
    <dbReference type="NCBI Taxonomy" id="9838"/>
    <lineage>
        <taxon>Eukaryota</taxon>
        <taxon>Metazoa</taxon>
        <taxon>Chordata</taxon>
        <taxon>Craniata</taxon>
        <taxon>Vertebrata</taxon>
        <taxon>Euteleostomi</taxon>
        <taxon>Mammalia</taxon>
        <taxon>Eutheria</taxon>
        <taxon>Laurasiatheria</taxon>
        <taxon>Artiodactyla</taxon>
        <taxon>Tylopoda</taxon>
        <taxon>Camelidae</taxon>
        <taxon>Camelus</taxon>
    </lineage>
</organism>
<dbReference type="AlphaFoldDB" id="A0A5N4D333"/>
<accession>A0A5N4D333</accession>
<reference evidence="1 2" key="1">
    <citation type="journal article" date="2019" name="Mol. Ecol. Resour.">
        <title>Improving Illumina assemblies with Hi-C and long reads: an example with the North African dromedary.</title>
        <authorList>
            <person name="Elbers J.P."/>
            <person name="Rogers M.F."/>
            <person name="Perelman P.L."/>
            <person name="Proskuryakova A.A."/>
            <person name="Serdyukova N.A."/>
            <person name="Johnson W.E."/>
            <person name="Horin P."/>
            <person name="Corander J."/>
            <person name="Murphy D."/>
            <person name="Burger P.A."/>
        </authorList>
    </citation>
    <scope>NUCLEOTIDE SEQUENCE [LARGE SCALE GENOMIC DNA]</scope>
    <source>
        <strain evidence="1">Drom800</strain>
        <tissue evidence="1">Blood</tissue>
    </source>
</reference>
<protein>
    <submittedName>
        <fullName evidence="1">Uncharacterized protein</fullName>
    </submittedName>
</protein>
<gene>
    <name evidence="1" type="ORF">Cadr_000019471</name>
</gene>
<proteinExistence type="predicted"/>
<dbReference type="EMBL" id="JWIN03000016">
    <property type="protein sequence ID" value="KAB1265521.1"/>
    <property type="molecule type" value="Genomic_DNA"/>
</dbReference>
<dbReference type="Proteomes" id="UP000299084">
    <property type="component" value="Unassembled WGS sequence"/>
</dbReference>
<evidence type="ECO:0000313" key="1">
    <source>
        <dbReference type="EMBL" id="KAB1265521.1"/>
    </source>
</evidence>
<comment type="caution">
    <text evidence="1">The sequence shown here is derived from an EMBL/GenBank/DDBJ whole genome shotgun (WGS) entry which is preliminary data.</text>
</comment>
<name>A0A5N4D333_CAMDR</name>
<keyword evidence="2" id="KW-1185">Reference proteome</keyword>